<dbReference type="Proteomes" id="UP000288216">
    <property type="component" value="Unassembled WGS sequence"/>
</dbReference>
<organism evidence="1 2">
    <name type="scientific">Scyliorhinus torazame</name>
    <name type="common">Cloudy catshark</name>
    <name type="synonym">Catulus torazame</name>
    <dbReference type="NCBI Taxonomy" id="75743"/>
    <lineage>
        <taxon>Eukaryota</taxon>
        <taxon>Metazoa</taxon>
        <taxon>Chordata</taxon>
        <taxon>Craniata</taxon>
        <taxon>Vertebrata</taxon>
        <taxon>Chondrichthyes</taxon>
        <taxon>Elasmobranchii</taxon>
        <taxon>Galeomorphii</taxon>
        <taxon>Galeoidea</taxon>
        <taxon>Carcharhiniformes</taxon>
        <taxon>Scyliorhinidae</taxon>
        <taxon>Scyliorhinus</taxon>
    </lineage>
</organism>
<feature type="non-terminal residue" evidence="1">
    <location>
        <position position="1"/>
    </location>
</feature>
<dbReference type="EMBL" id="BFAA01136463">
    <property type="protein sequence ID" value="GCB85149.1"/>
    <property type="molecule type" value="Genomic_DNA"/>
</dbReference>
<dbReference type="OrthoDB" id="9995163at2759"/>
<dbReference type="OMA" id="FFHLKGA"/>
<keyword evidence="2" id="KW-1185">Reference proteome</keyword>
<protein>
    <submittedName>
        <fullName evidence="1">Uncharacterized protein</fullName>
    </submittedName>
</protein>
<evidence type="ECO:0000313" key="2">
    <source>
        <dbReference type="Proteomes" id="UP000288216"/>
    </source>
</evidence>
<comment type="caution">
    <text evidence="1">The sequence shown here is derived from an EMBL/GenBank/DDBJ whole genome shotgun (WGS) entry which is preliminary data.</text>
</comment>
<evidence type="ECO:0000313" key="1">
    <source>
        <dbReference type="EMBL" id="GCB85149.1"/>
    </source>
</evidence>
<proteinExistence type="predicted"/>
<name>A0A401QIC8_SCYTO</name>
<accession>A0A401QIC8</accession>
<reference evidence="1 2" key="1">
    <citation type="journal article" date="2018" name="Nat. Ecol. Evol.">
        <title>Shark genomes provide insights into elasmobranch evolution and the origin of vertebrates.</title>
        <authorList>
            <person name="Hara Y"/>
            <person name="Yamaguchi K"/>
            <person name="Onimaru K"/>
            <person name="Kadota M"/>
            <person name="Koyanagi M"/>
            <person name="Keeley SD"/>
            <person name="Tatsumi K"/>
            <person name="Tanaka K"/>
            <person name="Motone F"/>
            <person name="Kageyama Y"/>
            <person name="Nozu R"/>
            <person name="Adachi N"/>
            <person name="Nishimura O"/>
            <person name="Nakagawa R"/>
            <person name="Tanegashima C"/>
            <person name="Kiyatake I"/>
            <person name="Matsumoto R"/>
            <person name="Murakumo K"/>
            <person name="Nishida K"/>
            <person name="Terakita A"/>
            <person name="Kuratani S"/>
            <person name="Sato K"/>
            <person name="Hyodo S Kuraku.S."/>
        </authorList>
    </citation>
    <scope>NUCLEOTIDE SEQUENCE [LARGE SCALE GENOMIC DNA]</scope>
</reference>
<gene>
    <name evidence="1" type="ORF">scyTo_0025882</name>
</gene>
<sequence length="53" mass="6133">TVSRNEQILHGVLNYDLVKDLNVHSVYKELLTEITALPKSFKTISRLYTKSKK</sequence>
<dbReference type="AlphaFoldDB" id="A0A401QIC8"/>